<comment type="similarity">
    <text evidence="1">Belongs to the four-carbon acid sugar kinase family.</text>
</comment>
<evidence type="ECO:0000256" key="6">
    <source>
        <dbReference type="ARBA" id="ARBA00023277"/>
    </source>
</evidence>
<dbReference type="EC" id="2.7.1.217" evidence="10"/>
<organism evidence="15 16">
    <name type="scientific">Crossiella cryophila</name>
    <dbReference type="NCBI Taxonomy" id="43355"/>
    <lineage>
        <taxon>Bacteria</taxon>
        <taxon>Bacillati</taxon>
        <taxon>Actinomycetota</taxon>
        <taxon>Actinomycetes</taxon>
        <taxon>Pseudonocardiales</taxon>
        <taxon>Pseudonocardiaceae</taxon>
        <taxon>Crossiella</taxon>
    </lineage>
</organism>
<evidence type="ECO:0000259" key="14">
    <source>
        <dbReference type="Pfam" id="PF17042"/>
    </source>
</evidence>
<dbReference type="Gene3D" id="3.40.980.20">
    <property type="entry name" value="Four-carbon acid sugar kinase, nucleotide binding domain"/>
    <property type="match status" value="1"/>
</dbReference>
<sequence>MLGVIADDVTGATDVAVSLRRNGLRTLLYFGTPPPETEPPAAEAVVVALRSRMIPAAAAVTDSLRALGWLRGHRVRQVYFKYCSTFDSTAEGNIGPVLAALATALDARTVVTTPSSPQHGRTQYRGHLFVGDELLADSPMRDHPLTPMRDSNLVRLLQAQVPEPVGLLGHDTVRAGGAALRRAIRQATAHYLLADATTEEDLRVLGRVLAEDPLVAGAAGLAGGLAAALGRGHPPEDEFDLGGPAAVLSGSCSARTLEQVGELLRLGRPAHRLDPIAQPDPETLAAQALDWFDTTTGHGPLIYSTMSPAELRHTQDALGVEGSARILERATGLIAVGLARRGIRRLITAGGETSGAVVAALGVRGGAIGPEAAPGVPWIRPVDPAHPLLLLKSGNFGAPDLLATASTPHRTDPPCPLAP</sequence>
<evidence type="ECO:0000259" key="13">
    <source>
        <dbReference type="Pfam" id="PF07005"/>
    </source>
</evidence>
<dbReference type="GO" id="GO:0005524">
    <property type="term" value="F:ATP binding"/>
    <property type="evidence" value="ECO:0007669"/>
    <property type="project" value="UniProtKB-KW"/>
</dbReference>
<evidence type="ECO:0000256" key="1">
    <source>
        <dbReference type="ARBA" id="ARBA00005715"/>
    </source>
</evidence>
<keyword evidence="16" id="KW-1185">Reference proteome</keyword>
<accession>A0A7W7CCL8</accession>
<dbReference type="NCBIfam" id="NF043035">
    <property type="entry name" value="OxoTetrKin"/>
    <property type="match status" value="1"/>
</dbReference>
<comment type="function">
    <text evidence="9">Catalyzes the ATP-dependent phosphorylation of 3-oxo-tetronate to 3-oxo-tetronate 4-phosphate.</text>
</comment>
<evidence type="ECO:0000313" key="15">
    <source>
        <dbReference type="EMBL" id="MBB4678700.1"/>
    </source>
</evidence>
<name>A0A7W7CCL8_9PSEU</name>
<keyword evidence="2" id="KW-0808">Transferase</keyword>
<keyword evidence="6" id="KW-0119">Carbohydrate metabolism</keyword>
<comment type="caution">
    <text evidence="15">The sequence shown here is derived from an EMBL/GenBank/DDBJ whole genome shotgun (WGS) entry which is preliminary data.</text>
</comment>
<evidence type="ECO:0000256" key="3">
    <source>
        <dbReference type="ARBA" id="ARBA00022741"/>
    </source>
</evidence>
<dbReference type="EMBL" id="JACHMH010000001">
    <property type="protein sequence ID" value="MBB4678700.1"/>
    <property type="molecule type" value="Genomic_DNA"/>
</dbReference>
<dbReference type="Proteomes" id="UP000533598">
    <property type="component" value="Unassembled WGS sequence"/>
</dbReference>
<dbReference type="SUPFAM" id="SSF142764">
    <property type="entry name" value="YgbK-like"/>
    <property type="match status" value="1"/>
</dbReference>
<evidence type="ECO:0000256" key="8">
    <source>
        <dbReference type="ARBA" id="ARBA00036346"/>
    </source>
</evidence>
<dbReference type="Gene3D" id="3.40.50.10840">
    <property type="entry name" value="Putative sugar-binding, N-terminal domain"/>
    <property type="match status" value="1"/>
</dbReference>
<evidence type="ECO:0000256" key="10">
    <source>
        <dbReference type="ARBA" id="ARBA00039095"/>
    </source>
</evidence>
<proteinExistence type="inferred from homology"/>
<dbReference type="Pfam" id="PF07005">
    <property type="entry name" value="SBD_N"/>
    <property type="match status" value="1"/>
</dbReference>
<keyword evidence="5" id="KW-0067">ATP-binding</keyword>
<evidence type="ECO:0000256" key="9">
    <source>
        <dbReference type="ARBA" id="ARBA00037335"/>
    </source>
</evidence>
<feature type="domain" description="Four-carbon acid sugar kinase nucleotide binding" evidence="14">
    <location>
        <begin position="246"/>
        <end position="402"/>
    </location>
</feature>
<evidence type="ECO:0000256" key="5">
    <source>
        <dbReference type="ARBA" id="ARBA00022840"/>
    </source>
</evidence>
<comment type="catalytic activity">
    <reaction evidence="7">
        <text>3-dehydro-L-erythronate + ATP = 3-dehydro-4-O-phospho-L-erythronate + ADP + H(+)</text>
        <dbReference type="Rhea" id="RHEA:52552"/>
        <dbReference type="ChEBI" id="CHEBI:15378"/>
        <dbReference type="ChEBI" id="CHEBI:30616"/>
        <dbReference type="ChEBI" id="CHEBI:136592"/>
        <dbReference type="ChEBI" id="CHEBI:136670"/>
        <dbReference type="ChEBI" id="CHEBI:456216"/>
        <dbReference type="EC" id="2.7.1.217"/>
    </reaction>
</comment>
<comment type="catalytic activity">
    <reaction evidence="8">
        <text>3-dehydro-D-erythronate + ATP = 3-dehydro-4-O-phospho-D-erythronate + ADP + H(+)</text>
        <dbReference type="Rhea" id="RHEA:52556"/>
        <dbReference type="ChEBI" id="CHEBI:15378"/>
        <dbReference type="ChEBI" id="CHEBI:30616"/>
        <dbReference type="ChEBI" id="CHEBI:57958"/>
        <dbReference type="ChEBI" id="CHEBI:136593"/>
        <dbReference type="ChEBI" id="CHEBI:456216"/>
        <dbReference type="EC" id="2.7.1.217"/>
    </reaction>
</comment>
<feature type="domain" description="Four-carbon acid sugar kinase N-terminal" evidence="13">
    <location>
        <begin position="2"/>
        <end position="224"/>
    </location>
</feature>
<dbReference type="GO" id="GO:0016301">
    <property type="term" value="F:kinase activity"/>
    <property type="evidence" value="ECO:0007669"/>
    <property type="project" value="UniProtKB-KW"/>
</dbReference>
<evidence type="ECO:0000256" key="7">
    <source>
        <dbReference type="ARBA" id="ARBA00035898"/>
    </source>
</evidence>
<keyword evidence="3" id="KW-0547">Nucleotide-binding</keyword>
<evidence type="ECO:0000256" key="4">
    <source>
        <dbReference type="ARBA" id="ARBA00022777"/>
    </source>
</evidence>
<dbReference type="InterPro" id="IPR050007">
    <property type="entry name" value="OtnK"/>
</dbReference>
<dbReference type="Pfam" id="PF17042">
    <property type="entry name" value="NBD_C"/>
    <property type="match status" value="1"/>
</dbReference>
<dbReference type="AlphaFoldDB" id="A0A7W7CCL8"/>
<dbReference type="InterPro" id="IPR010737">
    <property type="entry name" value="4-carb_acid_sugar_kinase_N"/>
</dbReference>
<evidence type="ECO:0000256" key="12">
    <source>
        <dbReference type="ARBA" id="ARBA00041377"/>
    </source>
</evidence>
<protein>
    <recommendedName>
        <fullName evidence="11">3-oxo-tetronate kinase</fullName>
        <ecNumber evidence="10">2.7.1.217</ecNumber>
    </recommendedName>
    <alternativeName>
        <fullName evidence="12">3-dehydrotetronate 4-kinase</fullName>
    </alternativeName>
</protein>
<keyword evidence="4" id="KW-0418">Kinase</keyword>
<dbReference type="InterPro" id="IPR042213">
    <property type="entry name" value="NBD_C_sf"/>
</dbReference>
<evidence type="ECO:0000256" key="11">
    <source>
        <dbReference type="ARBA" id="ARBA00039461"/>
    </source>
</evidence>
<dbReference type="InterPro" id="IPR037051">
    <property type="entry name" value="4-carb_acid_sugar_kinase_N_sf"/>
</dbReference>
<reference evidence="15 16" key="1">
    <citation type="submission" date="2020-08" db="EMBL/GenBank/DDBJ databases">
        <title>Sequencing the genomes of 1000 actinobacteria strains.</title>
        <authorList>
            <person name="Klenk H.-P."/>
        </authorList>
    </citation>
    <scope>NUCLEOTIDE SEQUENCE [LARGE SCALE GENOMIC DNA]</scope>
    <source>
        <strain evidence="15 16">DSM 44230</strain>
    </source>
</reference>
<evidence type="ECO:0000313" key="16">
    <source>
        <dbReference type="Proteomes" id="UP000533598"/>
    </source>
</evidence>
<evidence type="ECO:0000256" key="2">
    <source>
        <dbReference type="ARBA" id="ARBA00022679"/>
    </source>
</evidence>
<dbReference type="InterPro" id="IPR031475">
    <property type="entry name" value="NBD_C"/>
</dbReference>
<dbReference type="RefSeq" id="WP_185004540.1">
    <property type="nucleotide sequence ID" value="NZ_JACHMH010000001.1"/>
</dbReference>
<gene>
    <name evidence="15" type="ORF">HNR67_004818</name>
</gene>